<dbReference type="Proteomes" id="UP001165960">
    <property type="component" value="Unassembled WGS sequence"/>
</dbReference>
<name>A0ACC2SL92_9FUNG</name>
<proteinExistence type="predicted"/>
<organism evidence="1 2">
    <name type="scientific">Entomophthora muscae</name>
    <dbReference type="NCBI Taxonomy" id="34485"/>
    <lineage>
        <taxon>Eukaryota</taxon>
        <taxon>Fungi</taxon>
        <taxon>Fungi incertae sedis</taxon>
        <taxon>Zoopagomycota</taxon>
        <taxon>Entomophthoromycotina</taxon>
        <taxon>Entomophthoromycetes</taxon>
        <taxon>Entomophthorales</taxon>
        <taxon>Entomophthoraceae</taxon>
        <taxon>Entomophthora</taxon>
    </lineage>
</organism>
<dbReference type="EMBL" id="QTSX02004979">
    <property type="protein sequence ID" value="KAJ9063115.1"/>
    <property type="molecule type" value="Genomic_DNA"/>
</dbReference>
<evidence type="ECO:0000313" key="2">
    <source>
        <dbReference type="Proteomes" id="UP001165960"/>
    </source>
</evidence>
<reference evidence="1" key="1">
    <citation type="submission" date="2022-04" db="EMBL/GenBank/DDBJ databases">
        <title>Genome of the entomopathogenic fungus Entomophthora muscae.</title>
        <authorList>
            <person name="Elya C."/>
            <person name="Lovett B.R."/>
            <person name="Lee E."/>
            <person name="Macias A.M."/>
            <person name="Hajek A.E."/>
            <person name="De Bivort B.L."/>
            <person name="Kasson M.T."/>
            <person name="De Fine Licht H.H."/>
            <person name="Stajich J.E."/>
        </authorList>
    </citation>
    <scope>NUCLEOTIDE SEQUENCE</scope>
    <source>
        <strain evidence="1">Berkeley</strain>
    </source>
</reference>
<evidence type="ECO:0000313" key="1">
    <source>
        <dbReference type="EMBL" id="KAJ9063115.1"/>
    </source>
</evidence>
<keyword evidence="2" id="KW-1185">Reference proteome</keyword>
<sequence length="224" mass="24807">MSESDYDATNCGLSSSATLQLMNKKSCLAYIVDPPSPRPLPLTIRFPMPISVFVCANAPLLNHVDTPVYFCKDCADAPSPKLHHVVILAPSPTCALSPHFPQLLIVVGTLITLVIFSHPLKFPHPLPAGTASMWNPATYLSPDDVEEFIDFRPQKSDFDQRYITVVVESVPESPIAELQPELPSNILHDLDELIGQPANIMIPKLLTWLRWSGMKHQLILPLII</sequence>
<protein>
    <submittedName>
        <fullName evidence="1">Uncharacterized protein</fullName>
    </submittedName>
</protein>
<gene>
    <name evidence="1" type="ORF">DSO57_1003645</name>
</gene>
<comment type="caution">
    <text evidence="1">The sequence shown here is derived from an EMBL/GenBank/DDBJ whole genome shotgun (WGS) entry which is preliminary data.</text>
</comment>
<accession>A0ACC2SL92</accession>